<evidence type="ECO:0000256" key="2">
    <source>
        <dbReference type="ARBA" id="ARBA00009533"/>
    </source>
</evidence>
<comment type="similarity">
    <text evidence="2 7">Belongs to the group II decarboxylase family.</text>
</comment>
<dbReference type="InterPro" id="IPR010977">
    <property type="entry name" value="Aromatic_deC"/>
</dbReference>
<dbReference type="GO" id="GO:0030170">
    <property type="term" value="F:pyridoxal phosphate binding"/>
    <property type="evidence" value="ECO:0007669"/>
    <property type="project" value="InterPro"/>
</dbReference>
<dbReference type="Pfam" id="PF00282">
    <property type="entry name" value="Pyridoxal_deC"/>
    <property type="match status" value="1"/>
</dbReference>
<dbReference type="InterPro" id="IPR015422">
    <property type="entry name" value="PyrdxlP-dep_Trfase_small"/>
</dbReference>
<evidence type="ECO:0000256" key="5">
    <source>
        <dbReference type="ARBA" id="ARBA00023239"/>
    </source>
</evidence>
<dbReference type="PaxDb" id="523841-HFX_2597"/>
<comment type="cofactor">
    <cofactor evidence="1 6 7">
        <name>pyridoxal 5'-phosphate</name>
        <dbReference type="ChEBI" id="CHEBI:597326"/>
    </cofactor>
</comment>
<evidence type="ECO:0000256" key="3">
    <source>
        <dbReference type="ARBA" id="ARBA00022793"/>
    </source>
</evidence>
<dbReference type="GO" id="GO:0006520">
    <property type="term" value="P:amino acid metabolic process"/>
    <property type="evidence" value="ECO:0007669"/>
    <property type="project" value="InterPro"/>
</dbReference>
<reference evidence="8" key="4">
    <citation type="submission" date="2014-05" db="EMBL/GenBank/DDBJ databases">
        <authorList>
            <person name="Wang L."/>
            <person name="Yang H."/>
            <person name="Xiang H."/>
        </authorList>
    </citation>
    <scope>NUCLEOTIDE SEQUENCE</scope>
    <source>
        <strain evidence="8">CGMCC 1.2087</strain>
    </source>
</reference>
<evidence type="ECO:0000313" key="9">
    <source>
        <dbReference type="EMBL" id="ELZ99131.1"/>
    </source>
</evidence>
<reference evidence="9 12" key="3">
    <citation type="journal article" date="2014" name="PLoS Genet.">
        <title>Phylogenetically driven sequencing of extremely halophilic archaea reveals strategies for static and dynamic osmo-response.</title>
        <authorList>
            <person name="Becker E.A."/>
            <person name="Seitzer P.M."/>
            <person name="Tritt A."/>
            <person name="Larsen D."/>
            <person name="Krusor M."/>
            <person name="Yao A.I."/>
            <person name="Wu D."/>
            <person name="Madern D."/>
            <person name="Eisen J.A."/>
            <person name="Darling A.E."/>
            <person name="Facciotti M.T."/>
        </authorList>
    </citation>
    <scope>NUCLEOTIDE SEQUENCE [LARGE SCALE GENOMIC DNA]</scope>
    <source>
        <strain evidence="9">ATCC 33500</strain>
        <strain evidence="12">ATCC 33500 / DSM 1411 / JCM 8866 / NBRC 14739 / NCIMB 2177 / R-4</strain>
    </source>
</reference>
<gene>
    <name evidence="8" type="ordered locus">HFX_2597</name>
    <name evidence="9" type="ORF">C439_14769</name>
    <name evidence="10" type="ORF">E6P09_13795</name>
</gene>
<dbReference type="EMBL" id="AOLO01000012">
    <property type="protein sequence ID" value="ELZ99131.1"/>
    <property type="molecule type" value="Genomic_DNA"/>
</dbReference>
<keyword evidence="12" id="KW-1185">Reference proteome</keyword>
<evidence type="ECO:0000313" key="10">
    <source>
        <dbReference type="EMBL" id="QCQ76289.1"/>
    </source>
</evidence>
<accession>I3R7R5</accession>
<dbReference type="KEGG" id="hme:HFX_2597"/>
<dbReference type="AlphaFoldDB" id="I3R7R5"/>
<dbReference type="OrthoDB" id="56891at2157"/>
<evidence type="ECO:0000256" key="7">
    <source>
        <dbReference type="RuleBase" id="RU000382"/>
    </source>
</evidence>
<dbReference type="eggNOG" id="arCOG00027">
    <property type="taxonomic scope" value="Archaea"/>
</dbReference>
<dbReference type="GO" id="GO:0019752">
    <property type="term" value="P:carboxylic acid metabolic process"/>
    <property type="evidence" value="ECO:0007669"/>
    <property type="project" value="InterPro"/>
</dbReference>
<keyword evidence="5 7" id="KW-0456">Lyase</keyword>
<feature type="modified residue" description="N6-(pyridoxal phosphate)lysine" evidence="6">
    <location>
        <position position="307"/>
    </location>
</feature>
<dbReference type="Gene3D" id="3.40.640.10">
    <property type="entry name" value="Type I PLP-dependent aspartate aminotransferase-like (Major domain)"/>
    <property type="match status" value="1"/>
</dbReference>
<dbReference type="EMBL" id="CP039139">
    <property type="protein sequence ID" value="QCQ76289.1"/>
    <property type="molecule type" value="Genomic_DNA"/>
</dbReference>
<evidence type="ECO:0000313" key="13">
    <source>
        <dbReference type="Proteomes" id="UP000299011"/>
    </source>
</evidence>
<dbReference type="GO" id="GO:0004058">
    <property type="term" value="F:aromatic-L-amino-acid decarboxylase activity"/>
    <property type="evidence" value="ECO:0007669"/>
    <property type="project" value="UniProtKB-EC"/>
</dbReference>
<dbReference type="Proteomes" id="UP000299011">
    <property type="component" value="Chromosome"/>
</dbReference>
<proteinExistence type="inferred from homology"/>
<protein>
    <submittedName>
        <fullName evidence="8">Aromatic-L-amino-acid decarboxylase</fullName>
        <ecNumber evidence="8">4.1.1.28</ecNumber>
    </submittedName>
    <submittedName>
        <fullName evidence="10">Aspartate aminotransferase family protein</fullName>
    </submittedName>
</protein>
<dbReference type="PATRIC" id="fig|523841.21.peg.2979"/>
<evidence type="ECO:0000256" key="4">
    <source>
        <dbReference type="ARBA" id="ARBA00022898"/>
    </source>
</evidence>
<dbReference type="GO" id="GO:0008483">
    <property type="term" value="F:transaminase activity"/>
    <property type="evidence" value="ECO:0007669"/>
    <property type="project" value="UniProtKB-KW"/>
</dbReference>
<dbReference type="Gene3D" id="3.90.1150.10">
    <property type="entry name" value="Aspartate Aminotransferase, domain 1"/>
    <property type="match status" value="1"/>
</dbReference>
<organism evidence="8 11">
    <name type="scientific">Haloferax mediterranei (strain ATCC 33500 / DSM 1411 / JCM 8866 / NBRC 14739 / NCIMB 2177 / R-4)</name>
    <name type="common">Halobacterium mediterranei</name>
    <dbReference type="NCBI Taxonomy" id="523841"/>
    <lineage>
        <taxon>Archaea</taxon>
        <taxon>Methanobacteriati</taxon>
        <taxon>Methanobacteriota</taxon>
        <taxon>Stenosarchaea group</taxon>
        <taxon>Halobacteria</taxon>
        <taxon>Halobacteriales</taxon>
        <taxon>Haloferacaceae</taxon>
        <taxon>Haloferax</taxon>
    </lineage>
</organism>
<evidence type="ECO:0000313" key="12">
    <source>
        <dbReference type="Proteomes" id="UP000011603"/>
    </source>
</evidence>
<keyword evidence="10" id="KW-0808">Transferase</keyword>
<dbReference type="GeneID" id="40157510"/>
<reference evidence="8 11" key="2">
    <citation type="journal article" date="2012" name="J. Bacteriol.">
        <title>Complete genome sequence of the metabolically versatile halophilic archaeon Haloferax mediterranei, a poly(3-hydroxybutyrate-co-3-hydroxyvalerate) producer.</title>
        <authorList>
            <person name="Han J."/>
            <person name="Zhang F."/>
            <person name="Hou J."/>
            <person name="Liu X."/>
            <person name="Li M."/>
            <person name="Liu H."/>
            <person name="Cai L."/>
            <person name="Zhang B."/>
            <person name="Chen Y."/>
            <person name="Zhou J."/>
            <person name="Hu S."/>
            <person name="Xiang H."/>
        </authorList>
    </citation>
    <scope>NUCLEOTIDE SEQUENCE [LARGE SCALE GENOMIC DNA]</scope>
    <source>
        <strain evidence="11">ATCC 33500 / DSM 1411 / JCM 8866 / NBRC 14739 / NCIMB 2177 / R-4</strain>
        <strain evidence="8">CGMCC 1.2087</strain>
    </source>
</reference>
<evidence type="ECO:0000256" key="6">
    <source>
        <dbReference type="PIRSR" id="PIRSR602129-50"/>
    </source>
</evidence>
<dbReference type="PRINTS" id="PR00800">
    <property type="entry name" value="YHDCRBOXLASE"/>
</dbReference>
<dbReference type="Gene3D" id="1.20.1340.10">
    <property type="entry name" value="dopa decarboxylase, N-terminal domain"/>
    <property type="match status" value="1"/>
</dbReference>
<dbReference type="HOGENOM" id="CLU_011856_3_1_2"/>
<evidence type="ECO:0000313" key="11">
    <source>
        <dbReference type="Proteomes" id="UP000006469"/>
    </source>
</evidence>
<dbReference type="PROSITE" id="PS00392">
    <property type="entry name" value="DDC_GAD_HDC_YDC"/>
    <property type="match status" value="1"/>
</dbReference>
<evidence type="ECO:0000313" key="8">
    <source>
        <dbReference type="EMBL" id="AFK20275.1"/>
    </source>
</evidence>
<keyword evidence="10" id="KW-0032">Aminotransferase</keyword>
<dbReference type="STRING" id="523841.HFX_2597"/>
<dbReference type="RefSeq" id="WP_004060058.1">
    <property type="nucleotide sequence ID" value="NC_017941.2"/>
</dbReference>
<dbReference type="InterPro" id="IPR021115">
    <property type="entry name" value="Pyridoxal-P_BS"/>
</dbReference>
<reference evidence="10 13" key="5">
    <citation type="submission" date="2019-04" db="EMBL/GenBank/DDBJ databases">
        <title>Methylomes of two halophilic Archaea, Haloarcula marismortui and Haloferax mediterranei.</title>
        <authorList>
            <person name="DasSarma S."/>
            <person name="DasSarma P."/>
            <person name="DasSarma S."/>
            <person name="Fomenkov A."/>
            <person name="Vincze T."/>
            <person name="Anton B.P."/>
            <person name="Roberts R.J."/>
        </authorList>
    </citation>
    <scope>NUCLEOTIDE SEQUENCE [LARGE SCALE GENOMIC DNA]</scope>
    <source>
        <strain evidence="10">ATCC 33500</strain>
        <strain evidence="13">ATCC 33500 / DSM 1411 / JCM 8866 / NBRC 14739 / NCIMB 2177 / R-4</strain>
    </source>
</reference>
<reference evidence="8" key="1">
    <citation type="journal article" date="2012" name="Appl. Environ. Microbiol.">
        <title>Identification of the haloarchaeal phasin (PhaP) that functions in polyhydroxyalkanoate accumulation and granule formation in Haloferax mediterranei.</title>
        <authorList>
            <person name="Cai S."/>
            <person name="Cai L."/>
            <person name="Liu H."/>
            <person name="Liu X."/>
            <person name="Han J."/>
            <person name="Zhou J."/>
            <person name="Xiang H."/>
        </authorList>
    </citation>
    <scope>NUCLEOTIDE SEQUENCE</scope>
    <source>
        <strain evidence="8">CGMCC 1.2087</strain>
    </source>
</reference>
<dbReference type="SUPFAM" id="SSF53383">
    <property type="entry name" value="PLP-dependent transferases"/>
    <property type="match status" value="1"/>
</dbReference>
<dbReference type="Proteomes" id="UP000011603">
    <property type="component" value="Unassembled WGS sequence"/>
</dbReference>
<keyword evidence="3" id="KW-0210">Decarboxylase</keyword>
<dbReference type="PANTHER" id="PTHR11999:SF70">
    <property type="entry name" value="MIP05841P"/>
    <property type="match status" value="1"/>
</dbReference>
<dbReference type="InterPro" id="IPR002129">
    <property type="entry name" value="PyrdxlP-dep_de-COase"/>
</dbReference>
<sequence length="512" mass="56784">MSEGFDSLDPDPEEFRELGYRAVDMMAEHFANIRAVDTFPETTPPEVAEEFDDPLPRDGEDPEAVLAEWNERVYPNATHQGSPRWYGYVMGSGTPIGALADALAASVNMNAGAWMGGPSATEIERQCLQWLAEMIGYPADCGGVLTSGGTMANHAALYTALQSATEFETRESGLRSIDRPGRFTLYESAHEGHSSAERVAEMIGVGSDAIRSVPCDEDLRMDPAALDDMLTADVENGRIPFCVIAYVGSINVSTVDPLAEIADVCADHGVWMHADGACGAVGAILPEKEHLYEGIERADSVTLDPHKWLSVPYSCGCVLFRDPDAQTQAFSMHAEYLDFTEEEAYHGTNLGFLGPEMSRPFRALKLWMSLKHRGVEGYRQLLRQNCRCAEHLHDRVVAADDFEVLQEPNLFIYSFRYLPTDLRDAVADADQREAINDYVDWLNQRITDELRLTGEAFVTTTEIRDDTAIRLSICSHRTTPADIDTTFEALREHGEHIDAEGRKRVDSEFADN</sequence>
<dbReference type="EMBL" id="CP001868">
    <property type="protein sequence ID" value="AFK20275.1"/>
    <property type="molecule type" value="Genomic_DNA"/>
</dbReference>
<dbReference type="InterPro" id="IPR015424">
    <property type="entry name" value="PyrdxlP-dep_Trfase"/>
</dbReference>
<dbReference type="InterPro" id="IPR015421">
    <property type="entry name" value="PyrdxlP-dep_Trfase_major"/>
</dbReference>
<evidence type="ECO:0000256" key="1">
    <source>
        <dbReference type="ARBA" id="ARBA00001933"/>
    </source>
</evidence>
<dbReference type="PANTHER" id="PTHR11999">
    <property type="entry name" value="GROUP II PYRIDOXAL-5-PHOSPHATE DECARBOXYLASE"/>
    <property type="match status" value="1"/>
</dbReference>
<dbReference type="EC" id="4.1.1.28" evidence="8"/>
<dbReference type="Proteomes" id="UP000006469">
    <property type="component" value="Chromosome"/>
</dbReference>
<keyword evidence="4 6" id="KW-0663">Pyridoxal phosphate</keyword>
<name>I3R7R5_HALMT</name>